<evidence type="ECO:0000313" key="3">
    <source>
        <dbReference type="Proteomes" id="UP000016930"/>
    </source>
</evidence>
<dbReference type="SUPFAM" id="SSF56112">
    <property type="entry name" value="Protein kinase-like (PK-like)"/>
    <property type="match status" value="1"/>
</dbReference>
<protein>
    <recommendedName>
        <fullName evidence="1">Protein kinase domain-containing protein</fullName>
    </recommendedName>
</protein>
<dbReference type="Proteomes" id="UP000016930">
    <property type="component" value="Unassembled WGS sequence"/>
</dbReference>
<dbReference type="Gene3D" id="1.10.510.10">
    <property type="entry name" value="Transferase(Phosphotransferase) domain 1"/>
    <property type="match status" value="1"/>
</dbReference>
<dbReference type="GO" id="GO:0005524">
    <property type="term" value="F:ATP binding"/>
    <property type="evidence" value="ECO:0007669"/>
    <property type="project" value="InterPro"/>
</dbReference>
<keyword evidence="3" id="KW-1185">Reference proteome</keyword>
<gene>
    <name evidence="2" type="ORF">CERSUDRAFT_117250</name>
</gene>
<sequence>MTSETEHDMDNPLTPGGLLPLERWWRDRQLFLQSRGYMLRPRLRDDWTPSWFTSGKHRLFSEDGVVSPSRPSLIDARRICDNALVYIKRMKTGCEEMRALSYLSSDEFSRDPRNHCVRVLEILKDPDDPNLSYVVMPFLRPMDSPPFAIVSEVIDFVDQILEGLVFLHEAGVAHRDCARKNILMDGNAMFPSGFHPIRDLALPDYSSDAPCYPRSEVPVRYYYVDFGISVYIPPDRHPKLSVGADGRDQEVPELSVDVPYNPFKVDIFIIGNLFRREFHDKFSNVDFLSPLIACMIQTDPAQRPDAREALLRWQQIRAKVSLAKRKWRLRSRDEAWSEAIVFDTVSIVKQMVYFGRRLGNWGVDTQG</sequence>
<feature type="domain" description="Protein kinase" evidence="1">
    <location>
        <begin position="24"/>
        <end position="317"/>
    </location>
</feature>
<dbReference type="HOGENOM" id="CLU_044121_2_1_1"/>
<dbReference type="GO" id="GO:0004672">
    <property type="term" value="F:protein kinase activity"/>
    <property type="evidence" value="ECO:0007669"/>
    <property type="project" value="InterPro"/>
</dbReference>
<dbReference type="AlphaFoldDB" id="M2R7J5"/>
<evidence type="ECO:0000259" key="1">
    <source>
        <dbReference type="PROSITE" id="PS50011"/>
    </source>
</evidence>
<proteinExistence type="predicted"/>
<reference evidence="2 3" key="1">
    <citation type="journal article" date="2012" name="Proc. Natl. Acad. Sci. U.S.A.">
        <title>Comparative genomics of Ceriporiopsis subvermispora and Phanerochaete chrysosporium provide insight into selective ligninolysis.</title>
        <authorList>
            <person name="Fernandez-Fueyo E."/>
            <person name="Ruiz-Duenas F.J."/>
            <person name="Ferreira P."/>
            <person name="Floudas D."/>
            <person name="Hibbett D.S."/>
            <person name="Canessa P."/>
            <person name="Larrondo L.F."/>
            <person name="James T.Y."/>
            <person name="Seelenfreund D."/>
            <person name="Lobos S."/>
            <person name="Polanco R."/>
            <person name="Tello M."/>
            <person name="Honda Y."/>
            <person name="Watanabe T."/>
            <person name="Watanabe T."/>
            <person name="Ryu J.S."/>
            <person name="Kubicek C.P."/>
            <person name="Schmoll M."/>
            <person name="Gaskell J."/>
            <person name="Hammel K.E."/>
            <person name="St John F.J."/>
            <person name="Vanden Wymelenberg A."/>
            <person name="Sabat G."/>
            <person name="Splinter BonDurant S."/>
            <person name="Syed K."/>
            <person name="Yadav J.S."/>
            <person name="Doddapaneni H."/>
            <person name="Subramanian V."/>
            <person name="Lavin J.L."/>
            <person name="Oguiza J.A."/>
            <person name="Perez G."/>
            <person name="Pisabarro A.G."/>
            <person name="Ramirez L."/>
            <person name="Santoyo F."/>
            <person name="Master E."/>
            <person name="Coutinho P.M."/>
            <person name="Henrissat B."/>
            <person name="Lombard V."/>
            <person name="Magnuson J.K."/>
            <person name="Kuees U."/>
            <person name="Hori C."/>
            <person name="Igarashi K."/>
            <person name="Samejima M."/>
            <person name="Held B.W."/>
            <person name="Barry K.W."/>
            <person name="LaButti K.M."/>
            <person name="Lapidus A."/>
            <person name="Lindquist E.A."/>
            <person name="Lucas S.M."/>
            <person name="Riley R."/>
            <person name="Salamov A.A."/>
            <person name="Hoffmeister D."/>
            <person name="Schwenk D."/>
            <person name="Hadar Y."/>
            <person name="Yarden O."/>
            <person name="de Vries R.P."/>
            <person name="Wiebenga A."/>
            <person name="Stenlid J."/>
            <person name="Eastwood D."/>
            <person name="Grigoriev I.V."/>
            <person name="Berka R.M."/>
            <person name="Blanchette R.A."/>
            <person name="Kersten P."/>
            <person name="Martinez A.T."/>
            <person name="Vicuna R."/>
            <person name="Cullen D."/>
        </authorList>
    </citation>
    <scope>NUCLEOTIDE SEQUENCE [LARGE SCALE GENOMIC DNA]</scope>
    <source>
        <strain evidence="2 3">B</strain>
    </source>
</reference>
<dbReference type="SMART" id="SM00220">
    <property type="entry name" value="S_TKc"/>
    <property type="match status" value="1"/>
</dbReference>
<organism evidence="2 3">
    <name type="scientific">Ceriporiopsis subvermispora (strain B)</name>
    <name type="common">White-rot fungus</name>
    <name type="synonym">Gelatoporia subvermispora</name>
    <dbReference type="NCBI Taxonomy" id="914234"/>
    <lineage>
        <taxon>Eukaryota</taxon>
        <taxon>Fungi</taxon>
        <taxon>Dikarya</taxon>
        <taxon>Basidiomycota</taxon>
        <taxon>Agaricomycotina</taxon>
        <taxon>Agaricomycetes</taxon>
        <taxon>Polyporales</taxon>
        <taxon>Gelatoporiaceae</taxon>
        <taxon>Gelatoporia</taxon>
    </lineage>
</organism>
<dbReference type="EMBL" id="KB445803">
    <property type="protein sequence ID" value="EMD34377.1"/>
    <property type="molecule type" value="Genomic_DNA"/>
</dbReference>
<dbReference type="OrthoDB" id="5987198at2759"/>
<accession>M2R7J5</accession>
<dbReference type="PROSITE" id="PS50011">
    <property type="entry name" value="PROTEIN_KINASE_DOM"/>
    <property type="match status" value="1"/>
</dbReference>
<dbReference type="InterPro" id="IPR011009">
    <property type="entry name" value="Kinase-like_dom_sf"/>
</dbReference>
<evidence type="ECO:0000313" key="2">
    <source>
        <dbReference type="EMBL" id="EMD34377.1"/>
    </source>
</evidence>
<name>M2R7J5_CERS8</name>
<dbReference type="STRING" id="914234.M2R7J5"/>
<dbReference type="InterPro" id="IPR000719">
    <property type="entry name" value="Prot_kinase_dom"/>
</dbReference>